<sequence>MGTKPLSQNENHKMRKEECVRVIPGKSGSAGKGVLNAGAGGAVANGIGLPVGVVGTAQIACTFATSVIVSGYYLVMTNLRLQICSETHVK</sequence>
<dbReference type="Proteomes" id="UP000499080">
    <property type="component" value="Unassembled WGS sequence"/>
</dbReference>
<protein>
    <submittedName>
        <fullName evidence="1">Uncharacterized protein</fullName>
    </submittedName>
</protein>
<gene>
    <name evidence="1" type="ORF">AVEN_79635_1</name>
</gene>
<organism evidence="1 2">
    <name type="scientific">Araneus ventricosus</name>
    <name type="common">Orbweaver spider</name>
    <name type="synonym">Epeira ventricosa</name>
    <dbReference type="NCBI Taxonomy" id="182803"/>
    <lineage>
        <taxon>Eukaryota</taxon>
        <taxon>Metazoa</taxon>
        <taxon>Ecdysozoa</taxon>
        <taxon>Arthropoda</taxon>
        <taxon>Chelicerata</taxon>
        <taxon>Arachnida</taxon>
        <taxon>Araneae</taxon>
        <taxon>Araneomorphae</taxon>
        <taxon>Entelegynae</taxon>
        <taxon>Araneoidea</taxon>
        <taxon>Araneidae</taxon>
        <taxon>Araneus</taxon>
    </lineage>
</organism>
<name>A0A4Y2G3Y6_ARAVE</name>
<evidence type="ECO:0000313" key="1">
    <source>
        <dbReference type="EMBL" id="GBM47506.1"/>
    </source>
</evidence>
<comment type="caution">
    <text evidence="1">The sequence shown here is derived from an EMBL/GenBank/DDBJ whole genome shotgun (WGS) entry which is preliminary data.</text>
</comment>
<proteinExistence type="predicted"/>
<reference evidence="1 2" key="1">
    <citation type="journal article" date="2019" name="Sci. Rep.">
        <title>Orb-weaving spider Araneus ventricosus genome elucidates the spidroin gene catalogue.</title>
        <authorList>
            <person name="Kono N."/>
            <person name="Nakamura H."/>
            <person name="Ohtoshi R."/>
            <person name="Moran D.A.P."/>
            <person name="Shinohara A."/>
            <person name="Yoshida Y."/>
            <person name="Fujiwara M."/>
            <person name="Mori M."/>
            <person name="Tomita M."/>
            <person name="Arakawa K."/>
        </authorList>
    </citation>
    <scope>NUCLEOTIDE SEQUENCE [LARGE SCALE GENOMIC DNA]</scope>
</reference>
<keyword evidence="2" id="KW-1185">Reference proteome</keyword>
<accession>A0A4Y2G3Y6</accession>
<evidence type="ECO:0000313" key="2">
    <source>
        <dbReference type="Proteomes" id="UP000499080"/>
    </source>
</evidence>
<dbReference type="EMBL" id="BGPR01001183">
    <property type="protein sequence ID" value="GBM47506.1"/>
    <property type="molecule type" value="Genomic_DNA"/>
</dbReference>
<dbReference type="AlphaFoldDB" id="A0A4Y2G3Y6"/>